<organism evidence="3 4">
    <name type="scientific">Pendulispora brunnea</name>
    <dbReference type="NCBI Taxonomy" id="2905690"/>
    <lineage>
        <taxon>Bacteria</taxon>
        <taxon>Pseudomonadati</taxon>
        <taxon>Myxococcota</taxon>
        <taxon>Myxococcia</taxon>
        <taxon>Myxococcales</taxon>
        <taxon>Sorangiineae</taxon>
        <taxon>Pendulisporaceae</taxon>
        <taxon>Pendulispora</taxon>
    </lineage>
</organism>
<dbReference type="PROSITE" id="PS51257">
    <property type="entry name" value="PROKAR_LIPOPROTEIN"/>
    <property type="match status" value="1"/>
</dbReference>
<name>A0ABZ2KEH3_9BACT</name>
<evidence type="ECO:0000313" key="4">
    <source>
        <dbReference type="Proteomes" id="UP001379533"/>
    </source>
</evidence>
<accession>A0ABZ2KEH3</accession>
<protein>
    <recommendedName>
        <fullName evidence="5">Lipoprotein</fullName>
    </recommendedName>
</protein>
<sequence length="164" mass="17747">MRWGWGLYGLLLIACGAHPQDDASRESALSSGASAASACDFYATSVEAEHPCGVDGYALGYGEKYCHRFMNQSALSERGIAWRDSTMRCLQGEFLEASRTTTSCTALTDAAFASHPVCYTQTDHSICALPMSDVWTILRTLDGSDAFSLRGARQIRSVIATCLQ</sequence>
<proteinExistence type="predicted"/>
<evidence type="ECO:0000313" key="3">
    <source>
        <dbReference type="EMBL" id="WXA97097.1"/>
    </source>
</evidence>
<evidence type="ECO:0008006" key="5">
    <source>
        <dbReference type="Google" id="ProtNLM"/>
    </source>
</evidence>
<dbReference type="PANTHER" id="PTHR11245">
    <property type="entry name" value="STANNIOCALCIN"/>
    <property type="match status" value="1"/>
</dbReference>
<keyword evidence="4" id="KW-1185">Reference proteome</keyword>
<reference evidence="3 4" key="1">
    <citation type="submission" date="2021-12" db="EMBL/GenBank/DDBJ databases">
        <title>Discovery of the Pendulisporaceae a myxobacterial family with distinct sporulation behavior and unique specialized metabolism.</title>
        <authorList>
            <person name="Garcia R."/>
            <person name="Popoff A."/>
            <person name="Bader C.D."/>
            <person name="Loehr J."/>
            <person name="Walesch S."/>
            <person name="Walt C."/>
            <person name="Boldt J."/>
            <person name="Bunk B."/>
            <person name="Haeckl F.J.F.P.J."/>
            <person name="Gunesch A.P."/>
            <person name="Birkelbach J."/>
            <person name="Nuebel U."/>
            <person name="Pietschmann T."/>
            <person name="Bach T."/>
            <person name="Mueller R."/>
        </authorList>
    </citation>
    <scope>NUCLEOTIDE SEQUENCE [LARGE SCALE GENOMIC DNA]</scope>
    <source>
        <strain evidence="3 4">MSr12523</strain>
    </source>
</reference>
<keyword evidence="1" id="KW-0372">Hormone</keyword>
<dbReference type="Proteomes" id="UP001379533">
    <property type="component" value="Chromosome"/>
</dbReference>
<keyword evidence="2" id="KW-1015">Disulfide bond</keyword>
<evidence type="ECO:0000256" key="2">
    <source>
        <dbReference type="ARBA" id="ARBA00023157"/>
    </source>
</evidence>
<dbReference type="PANTHER" id="PTHR11245:SF6">
    <property type="entry name" value="DUF19 DOMAIN-CONTAINING PROTEIN"/>
    <property type="match status" value="1"/>
</dbReference>
<gene>
    <name evidence="3" type="ORF">LZC95_09645</name>
</gene>
<dbReference type="InterPro" id="IPR004978">
    <property type="entry name" value="Stanniocalcin"/>
</dbReference>
<dbReference type="RefSeq" id="WP_394847713.1">
    <property type="nucleotide sequence ID" value="NZ_CP089982.1"/>
</dbReference>
<evidence type="ECO:0000256" key="1">
    <source>
        <dbReference type="ARBA" id="ARBA00022702"/>
    </source>
</evidence>
<dbReference type="EMBL" id="CP089982">
    <property type="protein sequence ID" value="WXA97097.1"/>
    <property type="molecule type" value="Genomic_DNA"/>
</dbReference>